<organism evidence="1 2">
    <name type="scientific">Nocardia puris</name>
    <dbReference type="NCBI Taxonomy" id="208602"/>
    <lineage>
        <taxon>Bacteria</taxon>
        <taxon>Bacillati</taxon>
        <taxon>Actinomycetota</taxon>
        <taxon>Actinomycetes</taxon>
        <taxon>Mycobacteriales</taxon>
        <taxon>Nocardiaceae</taxon>
        <taxon>Nocardia</taxon>
    </lineage>
</organism>
<name>A0A366DMJ8_9NOCA</name>
<comment type="caution">
    <text evidence="1">The sequence shown here is derived from an EMBL/GenBank/DDBJ whole genome shotgun (WGS) entry which is preliminary data.</text>
</comment>
<gene>
    <name evidence="1" type="ORF">DFR74_1044</name>
</gene>
<proteinExistence type="predicted"/>
<accession>A0A366DMJ8</accession>
<dbReference type="STRING" id="1210090.GCA_001613185_00935"/>
<reference evidence="1 2" key="1">
    <citation type="submission" date="2018-06" db="EMBL/GenBank/DDBJ databases">
        <title>Genomic Encyclopedia of Type Strains, Phase IV (KMG-IV): sequencing the most valuable type-strain genomes for metagenomic binning, comparative biology and taxonomic classification.</title>
        <authorList>
            <person name="Goeker M."/>
        </authorList>
    </citation>
    <scope>NUCLEOTIDE SEQUENCE [LARGE SCALE GENOMIC DNA]</scope>
    <source>
        <strain evidence="1 2">DSM 44599</strain>
    </source>
</reference>
<sequence>MTSVPLVRLDRRPPLSVNLTRWDWSANRAYAELLYSELSRGYVVAVDERRWFGYTRTLGRSEYVAAGEEVSTVMALVERALPPATSCKAMSCAGTSDTCDGKLHVDVTGYTWFEDTRSYPGAVLGHIYG</sequence>
<protein>
    <submittedName>
        <fullName evidence="1">Uncharacterized protein</fullName>
    </submittedName>
</protein>
<dbReference type="AlphaFoldDB" id="A0A366DMJ8"/>
<evidence type="ECO:0000313" key="2">
    <source>
        <dbReference type="Proteomes" id="UP000252586"/>
    </source>
</evidence>
<keyword evidence="2" id="KW-1185">Reference proteome</keyword>
<evidence type="ECO:0000313" key="1">
    <source>
        <dbReference type="EMBL" id="RBO91302.1"/>
    </source>
</evidence>
<dbReference type="Proteomes" id="UP000252586">
    <property type="component" value="Unassembled WGS sequence"/>
</dbReference>
<dbReference type="EMBL" id="QNRE01000004">
    <property type="protein sequence ID" value="RBO91302.1"/>
    <property type="molecule type" value="Genomic_DNA"/>
</dbReference>